<dbReference type="SUPFAM" id="SSF52242">
    <property type="entry name" value="Cobalamin (vitamin B12)-binding domain"/>
    <property type="match status" value="1"/>
</dbReference>
<evidence type="ECO:0000313" key="4">
    <source>
        <dbReference type="EMBL" id="VDM71483.1"/>
    </source>
</evidence>
<keyword evidence="1" id="KW-0479">Metal-binding</keyword>
<evidence type="ECO:0000313" key="5">
    <source>
        <dbReference type="Proteomes" id="UP000270094"/>
    </source>
</evidence>
<dbReference type="InterPro" id="IPR006158">
    <property type="entry name" value="Cobalamin-bd"/>
</dbReference>
<dbReference type="Proteomes" id="UP000270094">
    <property type="component" value="Unassembled WGS sequence"/>
</dbReference>
<dbReference type="Gene3D" id="3.40.50.280">
    <property type="entry name" value="Cobalamin-binding domain"/>
    <property type="match status" value="1"/>
</dbReference>
<dbReference type="GO" id="GO:0008705">
    <property type="term" value="F:methionine synthase activity"/>
    <property type="evidence" value="ECO:0007669"/>
    <property type="project" value="TreeGrafter"/>
</dbReference>
<feature type="domain" description="B12-binding" evidence="3">
    <location>
        <begin position="1"/>
        <end position="104"/>
    </location>
</feature>
<accession>A0A3P7IUC9</accession>
<dbReference type="GO" id="GO:0005829">
    <property type="term" value="C:cytosol"/>
    <property type="evidence" value="ECO:0007669"/>
    <property type="project" value="TreeGrafter"/>
</dbReference>
<organism evidence="4 5">
    <name type="scientific">Strongylus vulgaris</name>
    <name type="common">Blood worm</name>
    <dbReference type="NCBI Taxonomy" id="40348"/>
    <lineage>
        <taxon>Eukaryota</taxon>
        <taxon>Metazoa</taxon>
        <taxon>Ecdysozoa</taxon>
        <taxon>Nematoda</taxon>
        <taxon>Chromadorea</taxon>
        <taxon>Rhabditida</taxon>
        <taxon>Rhabditina</taxon>
        <taxon>Rhabditomorpha</taxon>
        <taxon>Strongyloidea</taxon>
        <taxon>Strongylidae</taxon>
        <taxon>Strongylus</taxon>
    </lineage>
</organism>
<dbReference type="AlphaFoldDB" id="A0A3P7IUC9"/>
<dbReference type="InterPro" id="IPR050554">
    <property type="entry name" value="Met_Synthase/Corrinoid"/>
</dbReference>
<evidence type="ECO:0000259" key="3">
    <source>
        <dbReference type="PROSITE" id="PS51332"/>
    </source>
</evidence>
<protein>
    <recommendedName>
        <fullName evidence="3">B12-binding domain-containing protein</fullName>
    </recommendedName>
</protein>
<dbReference type="OrthoDB" id="261426at2759"/>
<proteinExistence type="predicted"/>
<dbReference type="EMBL" id="UYYB01020612">
    <property type="protein sequence ID" value="VDM71483.1"/>
    <property type="molecule type" value="Genomic_DNA"/>
</dbReference>
<sequence>MTPCDTIIKTAVEEKADFIGCSGLITPSLDEMVHVAKEMQRNGLKIPLLIVRIRSGGATTSKTHTAVKIAPRYSGPVIHCLDASKSVVVCSALTDKTTRDAFLADISEEYEEVRQEHYETLKDRRFTAIDVARTKALRIDFDKFAP</sequence>
<dbReference type="GO" id="GO:0046872">
    <property type="term" value="F:metal ion binding"/>
    <property type="evidence" value="ECO:0007669"/>
    <property type="project" value="UniProtKB-KW"/>
</dbReference>
<evidence type="ECO:0000256" key="1">
    <source>
        <dbReference type="ARBA" id="ARBA00022723"/>
    </source>
</evidence>
<dbReference type="PANTHER" id="PTHR45833:SF1">
    <property type="entry name" value="METHIONINE SYNTHASE"/>
    <property type="match status" value="1"/>
</dbReference>
<gene>
    <name evidence="4" type="ORF">SVUK_LOCUS6481</name>
</gene>
<reference evidence="4 5" key="1">
    <citation type="submission" date="2018-11" db="EMBL/GenBank/DDBJ databases">
        <authorList>
            <consortium name="Pathogen Informatics"/>
        </authorList>
    </citation>
    <scope>NUCLEOTIDE SEQUENCE [LARGE SCALE GENOMIC DNA]</scope>
</reference>
<evidence type="ECO:0000256" key="2">
    <source>
        <dbReference type="ARBA" id="ARBA00023285"/>
    </source>
</evidence>
<feature type="non-terminal residue" evidence="4">
    <location>
        <position position="146"/>
    </location>
</feature>
<dbReference type="GO" id="GO:0050667">
    <property type="term" value="P:homocysteine metabolic process"/>
    <property type="evidence" value="ECO:0007669"/>
    <property type="project" value="TreeGrafter"/>
</dbReference>
<name>A0A3P7IUC9_STRVU</name>
<dbReference type="GO" id="GO:0046653">
    <property type="term" value="P:tetrahydrofolate metabolic process"/>
    <property type="evidence" value="ECO:0007669"/>
    <property type="project" value="TreeGrafter"/>
</dbReference>
<dbReference type="GO" id="GO:0031419">
    <property type="term" value="F:cobalamin binding"/>
    <property type="evidence" value="ECO:0007669"/>
    <property type="project" value="InterPro"/>
</dbReference>
<dbReference type="PROSITE" id="PS51332">
    <property type="entry name" value="B12_BINDING"/>
    <property type="match status" value="1"/>
</dbReference>
<keyword evidence="2" id="KW-0170">Cobalt</keyword>
<dbReference type="PANTHER" id="PTHR45833">
    <property type="entry name" value="METHIONINE SYNTHASE"/>
    <property type="match status" value="1"/>
</dbReference>
<dbReference type="InterPro" id="IPR036724">
    <property type="entry name" value="Cobalamin-bd_sf"/>
</dbReference>
<keyword evidence="5" id="KW-1185">Reference proteome</keyword>